<dbReference type="OrthoDB" id="1676378at2"/>
<keyword evidence="2" id="KW-1185">Reference proteome</keyword>
<dbReference type="Pfam" id="PF11136">
    <property type="entry name" value="DUF2889"/>
    <property type="match status" value="1"/>
</dbReference>
<organism evidence="1 2">
    <name type="scientific">Heliorestis convoluta</name>
    <dbReference type="NCBI Taxonomy" id="356322"/>
    <lineage>
        <taxon>Bacteria</taxon>
        <taxon>Bacillati</taxon>
        <taxon>Bacillota</taxon>
        <taxon>Clostridia</taxon>
        <taxon>Eubacteriales</taxon>
        <taxon>Heliobacteriaceae</taxon>
        <taxon>Heliorestis</taxon>
    </lineage>
</organism>
<dbReference type="AlphaFoldDB" id="A0A5Q2MWM6"/>
<protein>
    <recommendedName>
        <fullName evidence="3">DUF2889 domain-containing protein</fullName>
    </recommendedName>
</protein>
<gene>
    <name evidence="1" type="ORF">FTV88_0568</name>
</gene>
<accession>A0A5Q2MWM6</accession>
<dbReference type="EMBL" id="CP045875">
    <property type="protein sequence ID" value="QGG46747.1"/>
    <property type="molecule type" value="Genomic_DNA"/>
</dbReference>
<sequence>MTMPNKNLYNRQMTVRAFRREDGHIDVQCFLIDTFHEISAQLTFTFQGEVIDGHAYFIRCPYDICEKSVSKMTSLRGIIVGPGSSKQIRQAIGGGEGCEHLVEITIEAFRAFVQCRFRMDIEGVTDPFEVFEDFQEKLKDSCYAYSHPEQIREIRWWGHLPVQESVHEKTENKKKINKCKINTGRD</sequence>
<dbReference type="RefSeq" id="WP_153724262.1">
    <property type="nucleotide sequence ID" value="NZ_CP045875.1"/>
</dbReference>
<proteinExistence type="predicted"/>
<name>A0A5Q2MWM6_9FIRM</name>
<reference evidence="2" key="1">
    <citation type="submission" date="2019-11" db="EMBL/GenBank/DDBJ databases">
        <title>Genome sequence of Heliorestis convoluta strain HH, an alkaliphilic and minimalistic phototrophic bacterium from a soda lake in Egypt.</title>
        <authorList>
            <person name="Dewey E.D."/>
            <person name="Stokes L.M."/>
            <person name="Burchell B.M."/>
            <person name="Shaffer K.N."/>
            <person name="Huntington A.M."/>
            <person name="Baker J.M."/>
            <person name="Nadendla S."/>
            <person name="Giglio M.G."/>
            <person name="Touchman J.W."/>
            <person name="Blankenship R.E."/>
            <person name="Madigan M.T."/>
            <person name="Sattley W.M."/>
        </authorList>
    </citation>
    <scope>NUCLEOTIDE SEQUENCE [LARGE SCALE GENOMIC DNA]</scope>
    <source>
        <strain evidence="2">HH</strain>
    </source>
</reference>
<evidence type="ECO:0000313" key="2">
    <source>
        <dbReference type="Proteomes" id="UP000366051"/>
    </source>
</evidence>
<evidence type="ECO:0008006" key="3">
    <source>
        <dbReference type="Google" id="ProtNLM"/>
    </source>
</evidence>
<dbReference type="KEGG" id="hcv:FTV88_0568"/>
<dbReference type="Proteomes" id="UP000366051">
    <property type="component" value="Chromosome"/>
</dbReference>
<dbReference type="InterPro" id="IPR021312">
    <property type="entry name" value="DUF2889"/>
</dbReference>
<evidence type="ECO:0000313" key="1">
    <source>
        <dbReference type="EMBL" id="QGG46747.1"/>
    </source>
</evidence>